<accession>A0A512C0V9</accession>
<organism evidence="3 4">
    <name type="scientific">Microvirga aerophila</name>
    <dbReference type="NCBI Taxonomy" id="670291"/>
    <lineage>
        <taxon>Bacteria</taxon>
        <taxon>Pseudomonadati</taxon>
        <taxon>Pseudomonadota</taxon>
        <taxon>Alphaproteobacteria</taxon>
        <taxon>Hyphomicrobiales</taxon>
        <taxon>Methylobacteriaceae</taxon>
        <taxon>Microvirga</taxon>
    </lineage>
</organism>
<keyword evidence="2" id="KW-0472">Membrane</keyword>
<evidence type="ECO:0000313" key="4">
    <source>
        <dbReference type="Proteomes" id="UP000321085"/>
    </source>
</evidence>
<evidence type="ECO:0000256" key="1">
    <source>
        <dbReference type="SAM" id="MobiDB-lite"/>
    </source>
</evidence>
<feature type="transmembrane region" description="Helical" evidence="2">
    <location>
        <begin position="351"/>
        <end position="369"/>
    </location>
</feature>
<keyword evidence="2" id="KW-0812">Transmembrane</keyword>
<keyword evidence="4" id="KW-1185">Reference proteome</keyword>
<dbReference type="EMBL" id="BJYU01000129">
    <property type="protein sequence ID" value="GEO17839.1"/>
    <property type="molecule type" value="Genomic_DNA"/>
</dbReference>
<feature type="region of interest" description="Disordered" evidence="1">
    <location>
        <begin position="212"/>
        <end position="236"/>
    </location>
</feature>
<name>A0A512C0V9_9HYPH</name>
<gene>
    <name evidence="3" type="ORF">MAE02_55350</name>
</gene>
<feature type="region of interest" description="Disordered" evidence="1">
    <location>
        <begin position="1"/>
        <end position="30"/>
    </location>
</feature>
<dbReference type="AlphaFoldDB" id="A0A512C0V9"/>
<feature type="transmembrane region" description="Helical" evidence="2">
    <location>
        <begin position="381"/>
        <end position="401"/>
    </location>
</feature>
<reference evidence="3 4" key="1">
    <citation type="submission" date="2019-07" db="EMBL/GenBank/DDBJ databases">
        <title>Whole genome shotgun sequence of Microvirga aerophila NBRC 106136.</title>
        <authorList>
            <person name="Hosoyama A."/>
            <person name="Uohara A."/>
            <person name="Ohji S."/>
            <person name="Ichikawa N."/>
        </authorList>
    </citation>
    <scope>NUCLEOTIDE SEQUENCE [LARGE SCALE GENOMIC DNA]</scope>
    <source>
        <strain evidence="3 4">NBRC 106136</strain>
    </source>
</reference>
<evidence type="ECO:0000313" key="3">
    <source>
        <dbReference type="EMBL" id="GEO17839.1"/>
    </source>
</evidence>
<dbReference type="Proteomes" id="UP000321085">
    <property type="component" value="Unassembled WGS sequence"/>
</dbReference>
<sequence>MSAPIPPADAQPEAVTGPAANSSPTDLPPDSDAILRVRRLQGDLRVLIRHFACWAESSILSVPVANAQALPPGSAAPRIALEPHAALLVVAPEVIARDGRLLGQLYESLEALTDLAAPANVKSIRLTRAIVGDEDEDLPSDTRSQAQWLLRWARGIAVFGILVFLATILLLVHVDRGRRAVQQLEQIRTEYQAVANSLGVARAASSAAGSAVDYDCPQPTAPPAAQRPGALAEQAGRSGQGHLLCAQMSDALGRMRIIRQELRNWNVISGRLAYVSPITWLAPQELDRTTGLSEDEWASTELRTLIILAALTGFIMPILLGLLGAWVYAFREINRQIQTSTLKTWESIHSTLRMVLGATLGGLLGVLWTNDQPVRLEGMSLPLGALAFFVGFSVEIVFRLVDTLVRAVADRLSKPS</sequence>
<evidence type="ECO:0000256" key="2">
    <source>
        <dbReference type="SAM" id="Phobius"/>
    </source>
</evidence>
<keyword evidence="2" id="KW-1133">Transmembrane helix</keyword>
<feature type="transmembrane region" description="Helical" evidence="2">
    <location>
        <begin position="302"/>
        <end position="330"/>
    </location>
</feature>
<proteinExistence type="predicted"/>
<feature type="transmembrane region" description="Helical" evidence="2">
    <location>
        <begin position="152"/>
        <end position="172"/>
    </location>
</feature>
<comment type="caution">
    <text evidence="3">The sequence shown here is derived from an EMBL/GenBank/DDBJ whole genome shotgun (WGS) entry which is preliminary data.</text>
</comment>
<feature type="transmembrane region" description="Helical" evidence="2">
    <location>
        <begin position="264"/>
        <end position="282"/>
    </location>
</feature>
<protein>
    <submittedName>
        <fullName evidence="3">Uncharacterized protein</fullName>
    </submittedName>
</protein>
<dbReference type="RefSeq" id="WP_147022697.1">
    <property type="nucleotide sequence ID" value="NZ_BJYU01000129.1"/>
</dbReference>